<keyword evidence="2" id="KW-0238">DNA-binding</keyword>
<evidence type="ECO:0000259" key="4">
    <source>
        <dbReference type="Pfam" id="PF17762"/>
    </source>
</evidence>
<protein>
    <submittedName>
        <fullName evidence="6">Uncharacterized protein</fullName>
    </submittedName>
</protein>
<feature type="domain" description="ParB/Spo0J HTH" evidence="4">
    <location>
        <begin position="10"/>
        <end position="108"/>
    </location>
</feature>
<dbReference type="GO" id="GO:0003677">
    <property type="term" value="F:DNA binding"/>
    <property type="evidence" value="ECO:0007669"/>
    <property type="project" value="UniProtKB-KW"/>
</dbReference>
<reference evidence="6" key="1">
    <citation type="journal article" date="2010" name="ISME J.">
        <title>Metagenome of the Mediterranean deep chlorophyll maximum studied by direct and fosmid library 454 pyrosequencing.</title>
        <authorList>
            <person name="Ghai R."/>
            <person name="Martin-Cuadrado A.B."/>
            <person name="Molto A.G."/>
            <person name="Heredia I.G."/>
            <person name="Cabrera R."/>
            <person name="Martin J."/>
            <person name="Verdu M."/>
            <person name="Deschamps P."/>
            <person name="Moreira D."/>
            <person name="Lopez-Garcia P."/>
            <person name="Mira A."/>
            <person name="Rodriguez-Valera F."/>
        </authorList>
    </citation>
    <scope>NUCLEOTIDE SEQUENCE</scope>
</reference>
<feature type="compositionally biased region" description="Basic and acidic residues" evidence="3">
    <location>
        <begin position="100"/>
        <end position="122"/>
    </location>
</feature>
<dbReference type="PANTHER" id="PTHR33375:SF1">
    <property type="entry name" value="CHROMOSOME-PARTITIONING PROTEIN PARB-RELATED"/>
    <property type="match status" value="1"/>
</dbReference>
<dbReference type="PANTHER" id="PTHR33375">
    <property type="entry name" value="CHROMOSOME-PARTITIONING PROTEIN PARB-RELATED"/>
    <property type="match status" value="1"/>
</dbReference>
<sequence length="151" mass="16589">MGLIENLQREDLNPMEEARGLLRLQKEFNISQQDVASAVGKSRSGVANILRLNNLCKEAQNLLESSSIDMGHARALLTLPEGPQASFAKQAAKNGWSVRQTEKAAQDYLSDSDKTKTPKRKDANISALEEEISNELSLSVSIQHKKTGQAK</sequence>
<dbReference type="InterPro" id="IPR004437">
    <property type="entry name" value="ParB/RepB/Spo0J"/>
</dbReference>
<feature type="domain" description="ParB C-terminal dimerisation" evidence="5">
    <location>
        <begin position="121"/>
        <end position="148"/>
    </location>
</feature>
<dbReference type="SUPFAM" id="SSF109709">
    <property type="entry name" value="KorB DNA-binding domain-like"/>
    <property type="match status" value="1"/>
</dbReference>
<dbReference type="InterPro" id="IPR050336">
    <property type="entry name" value="Chromosome_partition/occlusion"/>
</dbReference>
<evidence type="ECO:0000259" key="5">
    <source>
        <dbReference type="Pfam" id="PF23552"/>
    </source>
</evidence>
<dbReference type="InterPro" id="IPR041468">
    <property type="entry name" value="HTH_ParB/Spo0J"/>
</dbReference>
<dbReference type="GO" id="GO:0045881">
    <property type="term" value="P:positive regulation of sporulation resulting in formation of a cellular spore"/>
    <property type="evidence" value="ECO:0007669"/>
    <property type="project" value="TreeGrafter"/>
</dbReference>
<evidence type="ECO:0000256" key="1">
    <source>
        <dbReference type="ARBA" id="ARBA00006295"/>
    </source>
</evidence>
<evidence type="ECO:0000256" key="3">
    <source>
        <dbReference type="SAM" id="MobiDB-lite"/>
    </source>
</evidence>
<evidence type="ECO:0000256" key="2">
    <source>
        <dbReference type="ARBA" id="ARBA00023125"/>
    </source>
</evidence>
<dbReference type="Pfam" id="PF23552">
    <property type="entry name" value="ParB_C"/>
    <property type="match status" value="1"/>
</dbReference>
<dbReference type="InterPro" id="IPR057240">
    <property type="entry name" value="ParB_dimer_C"/>
</dbReference>
<accession>D6PCW2</accession>
<dbReference type="GO" id="GO:0007059">
    <property type="term" value="P:chromosome segregation"/>
    <property type="evidence" value="ECO:0007669"/>
    <property type="project" value="TreeGrafter"/>
</dbReference>
<evidence type="ECO:0000313" key="6">
    <source>
        <dbReference type="EMBL" id="ADD93563.1"/>
    </source>
</evidence>
<organism evidence="6">
    <name type="scientific">uncultured marine bacterium MedDCM-OCT-S04-C293</name>
    <dbReference type="NCBI Taxonomy" id="743054"/>
    <lineage>
        <taxon>Bacteria</taxon>
        <taxon>environmental samples</taxon>
    </lineage>
</organism>
<feature type="region of interest" description="Disordered" evidence="3">
    <location>
        <begin position="88"/>
        <end position="122"/>
    </location>
</feature>
<dbReference type="NCBIfam" id="TIGR00180">
    <property type="entry name" value="parB_part"/>
    <property type="match status" value="1"/>
</dbReference>
<dbReference type="Pfam" id="PF17762">
    <property type="entry name" value="HTH_ParB"/>
    <property type="match status" value="1"/>
</dbReference>
<name>D6PCW2_9BACT</name>
<proteinExistence type="inferred from homology"/>
<dbReference type="FunFam" id="1.10.10.2830:FF:000001">
    <property type="entry name" value="Chromosome partitioning protein ParB"/>
    <property type="match status" value="1"/>
</dbReference>
<dbReference type="AlphaFoldDB" id="D6PCW2"/>
<dbReference type="Gene3D" id="1.10.10.2830">
    <property type="match status" value="1"/>
</dbReference>
<dbReference type="GO" id="GO:0005694">
    <property type="term" value="C:chromosome"/>
    <property type="evidence" value="ECO:0007669"/>
    <property type="project" value="TreeGrafter"/>
</dbReference>
<comment type="similarity">
    <text evidence="1">Belongs to the ParB family.</text>
</comment>
<dbReference type="EMBL" id="GU942987">
    <property type="protein sequence ID" value="ADD93563.1"/>
    <property type="molecule type" value="Genomic_DNA"/>
</dbReference>